<dbReference type="Pfam" id="PF05958">
    <property type="entry name" value="tRNA_U5-meth_tr"/>
    <property type="match status" value="1"/>
</dbReference>
<dbReference type="SUPFAM" id="SSF50249">
    <property type="entry name" value="Nucleic acid-binding proteins"/>
    <property type="match status" value="1"/>
</dbReference>
<gene>
    <name evidence="7" type="ORF">SAMN04488113_1172</name>
</gene>
<dbReference type="STRING" id="1130080.SAMN04488113_1172"/>
<dbReference type="PROSITE" id="PS50926">
    <property type="entry name" value="TRAM"/>
    <property type="match status" value="1"/>
</dbReference>
<dbReference type="CDD" id="cd02440">
    <property type="entry name" value="AdoMet_MTases"/>
    <property type="match status" value="1"/>
</dbReference>
<accession>A0A1H6TIZ8</accession>
<feature type="active site" description="Nucleophile" evidence="4">
    <location>
        <position position="418"/>
    </location>
</feature>
<dbReference type="EMBL" id="FNYW01000017">
    <property type="protein sequence ID" value="SEI75722.1"/>
    <property type="molecule type" value="Genomic_DNA"/>
</dbReference>
<dbReference type="Gene3D" id="2.40.50.1070">
    <property type="match status" value="1"/>
</dbReference>
<dbReference type="InterPro" id="IPR012340">
    <property type="entry name" value="NA-bd_OB-fold"/>
</dbReference>
<dbReference type="Proteomes" id="UP000198564">
    <property type="component" value="Unassembled WGS sequence"/>
</dbReference>
<dbReference type="Gene3D" id="3.40.50.150">
    <property type="entry name" value="Vaccinia Virus protein VP39"/>
    <property type="match status" value="1"/>
</dbReference>
<dbReference type="PANTHER" id="PTHR11061">
    <property type="entry name" value="RNA M5U METHYLTRANSFERASE"/>
    <property type="match status" value="1"/>
</dbReference>
<feature type="domain" description="TRAM" evidence="6">
    <location>
        <begin position="11"/>
        <end position="69"/>
    </location>
</feature>
<dbReference type="GO" id="GO:0070475">
    <property type="term" value="P:rRNA base methylation"/>
    <property type="evidence" value="ECO:0007669"/>
    <property type="project" value="TreeGrafter"/>
</dbReference>
<comment type="similarity">
    <text evidence="4">Belongs to the class I-like SAM-binding methyltransferase superfamily. RNA M5U methyltransferase family.</text>
</comment>
<evidence type="ECO:0000256" key="5">
    <source>
        <dbReference type="PROSITE-ProRule" id="PRU10015"/>
    </source>
</evidence>
<dbReference type="InterPro" id="IPR030390">
    <property type="entry name" value="MeTrfase_TrmA_AS"/>
</dbReference>
<evidence type="ECO:0000259" key="6">
    <source>
        <dbReference type="PROSITE" id="PS50926"/>
    </source>
</evidence>
<keyword evidence="3 4" id="KW-0949">S-adenosyl-L-methionine</keyword>
<dbReference type="PROSITE" id="PS01230">
    <property type="entry name" value="TRMA_1"/>
    <property type="match status" value="1"/>
</dbReference>
<evidence type="ECO:0000256" key="3">
    <source>
        <dbReference type="ARBA" id="ARBA00022691"/>
    </source>
</evidence>
<keyword evidence="8" id="KW-1185">Reference proteome</keyword>
<name>A0A1H6TIZ8_9LACT</name>
<keyword evidence="2 4" id="KW-0808">Transferase</keyword>
<sequence>MSHHKKDFKAPVEKNKTYQGEISDLTHEGLGVAKLEHYPIFIEGALIGETIEFKTIKVGKSFGVGRLTKIIDASPDRVEIKDKAYAQSGTMPLQHLNYAGQLEFKKTQVENVMHKIAKLPDVPVHNVIGMENPFSYRNKAQIPVRKIKGKLETGVYRKNSHDLIPMEDFKIQDPEIDKAIVTVRDIMRTYGIKPYNEKDNTGNLRHILVRRGYHTEEMMIVLVTRTPKLFPISKIVPDILEELPNVVSIVQNVNPKKTNIILGKEVIMLHGEDKYHDKLLDHTFEISHRSFFQVNTSQAEVLYSKVIEFAELTGEETVIDAYSGIGTITLALAEKAKEVYGIEIIEPAVEDAKRNAALNGVENVTYQVGAAEGVMHEWSKEGRSADLVVVDPPRKGLDQQFIDAVLEMQPKKMIYVSCNPATLARDLALLVEGGYTAEKVQPVDMFPQTSHIESVTLLTR</sequence>
<dbReference type="FunFam" id="3.40.50.150:FF:000009">
    <property type="entry name" value="23S rRNA (Uracil(1939)-C(5))-methyltransferase RlmD"/>
    <property type="match status" value="1"/>
</dbReference>
<feature type="binding site" evidence="4">
    <location>
        <position position="293"/>
    </location>
    <ligand>
        <name>S-adenosyl-L-methionine</name>
        <dbReference type="ChEBI" id="CHEBI:59789"/>
    </ligand>
</feature>
<feature type="binding site" evidence="4">
    <location>
        <position position="343"/>
    </location>
    <ligand>
        <name>S-adenosyl-L-methionine</name>
        <dbReference type="ChEBI" id="CHEBI:59789"/>
    </ligand>
</feature>
<organism evidence="7 8">
    <name type="scientific">Alkalibacterium gilvum</name>
    <dbReference type="NCBI Taxonomy" id="1130080"/>
    <lineage>
        <taxon>Bacteria</taxon>
        <taxon>Bacillati</taxon>
        <taxon>Bacillota</taxon>
        <taxon>Bacilli</taxon>
        <taxon>Lactobacillales</taxon>
        <taxon>Carnobacteriaceae</taxon>
        <taxon>Alkalibacterium</taxon>
    </lineage>
</organism>
<dbReference type="PROSITE" id="PS51687">
    <property type="entry name" value="SAM_MT_RNA_M5U"/>
    <property type="match status" value="1"/>
</dbReference>
<evidence type="ECO:0000313" key="7">
    <source>
        <dbReference type="EMBL" id="SEI75722.1"/>
    </source>
</evidence>
<dbReference type="AlphaFoldDB" id="A0A1H6TIZ8"/>
<feature type="binding site" evidence="4">
    <location>
        <position position="322"/>
    </location>
    <ligand>
        <name>S-adenosyl-L-methionine</name>
        <dbReference type="ChEBI" id="CHEBI:59789"/>
    </ligand>
</feature>
<feature type="binding site" evidence="4">
    <location>
        <position position="391"/>
    </location>
    <ligand>
        <name>S-adenosyl-L-methionine</name>
        <dbReference type="ChEBI" id="CHEBI:59789"/>
    </ligand>
</feature>
<protein>
    <submittedName>
        <fullName evidence="7">23S rRNA (Uracil1939-C5)-methyltransferase</fullName>
    </submittedName>
</protein>
<dbReference type="FunFam" id="2.40.50.1070:FF:000003">
    <property type="entry name" value="23S rRNA (Uracil-5-)-methyltransferase RumA"/>
    <property type="match status" value="1"/>
</dbReference>
<feature type="active site" evidence="5">
    <location>
        <position position="418"/>
    </location>
</feature>
<dbReference type="SUPFAM" id="SSF53335">
    <property type="entry name" value="S-adenosyl-L-methionine-dependent methyltransferases"/>
    <property type="match status" value="1"/>
</dbReference>
<evidence type="ECO:0000256" key="4">
    <source>
        <dbReference type="PROSITE-ProRule" id="PRU01024"/>
    </source>
</evidence>
<dbReference type="InterPro" id="IPR010280">
    <property type="entry name" value="U5_MeTrfase_fam"/>
</dbReference>
<evidence type="ECO:0000256" key="2">
    <source>
        <dbReference type="ARBA" id="ARBA00022679"/>
    </source>
</evidence>
<dbReference type="InterPro" id="IPR030391">
    <property type="entry name" value="MeTrfase_TrmA_CS"/>
</dbReference>
<reference evidence="8" key="1">
    <citation type="submission" date="2016-10" db="EMBL/GenBank/DDBJ databases">
        <authorList>
            <person name="Varghese N."/>
            <person name="Submissions S."/>
        </authorList>
    </citation>
    <scope>NUCLEOTIDE SEQUENCE [LARGE SCALE GENOMIC DNA]</scope>
    <source>
        <strain evidence="8">DSM 25751</strain>
    </source>
</reference>
<dbReference type="NCBIfam" id="TIGR00479">
    <property type="entry name" value="rumA"/>
    <property type="match status" value="1"/>
</dbReference>
<dbReference type="Gene3D" id="2.40.50.140">
    <property type="entry name" value="Nucleic acid-binding proteins"/>
    <property type="match status" value="1"/>
</dbReference>
<dbReference type="PROSITE" id="PS01231">
    <property type="entry name" value="TRMA_2"/>
    <property type="match status" value="1"/>
</dbReference>
<evidence type="ECO:0000256" key="1">
    <source>
        <dbReference type="ARBA" id="ARBA00022603"/>
    </source>
</evidence>
<dbReference type="GO" id="GO:0070041">
    <property type="term" value="F:rRNA (uridine-C5-)-methyltransferase activity"/>
    <property type="evidence" value="ECO:0007669"/>
    <property type="project" value="TreeGrafter"/>
</dbReference>
<keyword evidence="1 4" id="KW-0489">Methyltransferase</keyword>
<evidence type="ECO:0000313" key="8">
    <source>
        <dbReference type="Proteomes" id="UP000198564"/>
    </source>
</evidence>
<proteinExistence type="inferred from homology"/>
<dbReference type="InterPro" id="IPR002792">
    <property type="entry name" value="TRAM_dom"/>
</dbReference>
<dbReference type="InterPro" id="IPR029063">
    <property type="entry name" value="SAM-dependent_MTases_sf"/>
</dbReference>
<dbReference type="PANTHER" id="PTHR11061:SF30">
    <property type="entry name" value="TRNA (URACIL(54)-C(5))-METHYLTRANSFERASE"/>
    <property type="match status" value="1"/>
</dbReference>